<gene>
    <name evidence="1" type="ORF">VQ02_20375</name>
</gene>
<dbReference type="Pfam" id="PF05947">
    <property type="entry name" value="T6SS_TssF"/>
    <property type="match status" value="1"/>
</dbReference>
<dbReference type="PANTHER" id="PTHR35370">
    <property type="entry name" value="CYTOPLASMIC PROTEIN-RELATED-RELATED"/>
    <property type="match status" value="1"/>
</dbReference>
<sequence>MDEEFLAAYNRELDALRNLSQGFADAHPKVAGRLRLNGDIIDDPHVERLLEGVAFLSARVQQRLDDELPEITDALLGVLSPHALAPVPSAAIVQLACKPELRVPVTIPAGTMLESEPVAGDPVRFRTAYATTLWPIEIEAVRLSGLPLAAPVNPRAQGARASLRVSLRLTDPEATFAELEPRALRVFLRGPIEQALALYELLGGHVAGVALADGPNDDRPTLLPPDSIRPAGFAPEEALYPWTARSFEGFRLLTEYFALPEKFLFVDLVGLDARTLIQDSDRLDLFVYFDQAAPELERRLRPDCLALGCTPIVNLFTRHCEPITLDGTRTEYPILPDYRRPKAYEVWSVEAVHEVADDGAGRPWRPFYRRPAALGGEEPTAGYYAIVRRDATDGLGGSDVLLAPFDPDLQVNRPADRVLSVDATCTSRDLPAQLPFGVGQPRLFPAEGLSSIARITCLTAPTASWRPRLRRKRNWRLISHLSLGHLSIVGGADAAAAMRDMLQLYDVRDTPHTRAAIAALLEVSASEATARVPGARLGSFCRGLDVTLTFDRGLWASGGLYLLAAVLERFLALHATVNSFTRTQAVLQGRSGTVARFAPRAGAQVLL</sequence>
<dbReference type="RefSeq" id="WP_048446039.1">
    <property type="nucleotide sequence ID" value="NZ_LABY01000150.1"/>
</dbReference>
<organism evidence="1 2">
    <name type="scientific">Methylobacterium variabile</name>
    <dbReference type="NCBI Taxonomy" id="298794"/>
    <lineage>
        <taxon>Bacteria</taxon>
        <taxon>Pseudomonadati</taxon>
        <taxon>Pseudomonadota</taxon>
        <taxon>Alphaproteobacteria</taxon>
        <taxon>Hyphomicrobiales</taxon>
        <taxon>Methylobacteriaceae</taxon>
        <taxon>Methylobacterium</taxon>
    </lineage>
</organism>
<dbReference type="PATRIC" id="fig|298794.3.peg.1408"/>
<dbReference type="NCBIfam" id="TIGR03359">
    <property type="entry name" value="VI_chp_6"/>
    <property type="match status" value="1"/>
</dbReference>
<evidence type="ECO:0000313" key="2">
    <source>
        <dbReference type="Proteomes" id="UP000035955"/>
    </source>
</evidence>
<dbReference type="Proteomes" id="UP000035955">
    <property type="component" value="Unassembled WGS sequence"/>
</dbReference>
<dbReference type="AlphaFoldDB" id="A0A0J6V3W3"/>
<dbReference type="PANTHER" id="PTHR35370:SF1">
    <property type="entry name" value="TYPE VI SECRETION SYSTEM COMPONENT TSSF1"/>
    <property type="match status" value="1"/>
</dbReference>
<protein>
    <submittedName>
        <fullName evidence="1">Type VI secretion system protein ImpG</fullName>
    </submittedName>
</protein>
<dbReference type="OrthoDB" id="9763676at2"/>
<dbReference type="EMBL" id="LABY01000150">
    <property type="protein sequence ID" value="KMO33551.1"/>
    <property type="molecule type" value="Genomic_DNA"/>
</dbReference>
<dbReference type="InterPro" id="IPR010272">
    <property type="entry name" value="T6SS_TssF"/>
</dbReference>
<keyword evidence="2" id="KW-1185">Reference proteome</keyword>
<dbReference type="PIRSF" id="PIRSF028304">
    <property type="entry name" value="UCP028304"/>
    <property type="match status" value="1"/>
</dbReference>
<proteinExistence type="predicted"/>
<accession>A0A0J6V3W3</accession>
<name>A0A0J6V3W3_9HYPH</name>
<evidence type="ECO:0000313" key="1">
    <source>
        <dbReference type="EMBL" id="KMO33551.1"/>
    </source>
</evidence>
<reference evidence="1 2" key="1">
    <citation type="submission" date="2015-03" db="EMBL/GenBank/DDBJ databases">
        <title>Genome sequencing of Methylobacterium variabile DSM 16961.</title>
        <authorList>
            <person name="Chaudhry V."/>
            <person name="Patil P.B."/>
        </authorList>
    </citation>
    <scope>NUCLEOTIDE SEQUENCE [LARGE SCALE GENOMIC DNA]</scope>
    <source>
        <strain evidence="1 2">DSM 16961</strain>
    </source>
</reference>
<comment type="caution">
    <text evidence="1">The sequence shown here is derived from an EMBL/GenBank/DDBJ whole genome shotgun (WGS) entry which is preliminary data.</text>
</comment>